<keyword evidence="1" id="KW-0695">RNA-directed DNA polymerase</keyword>
<accession>A0A8H6IZH6</accession>
<sequence length="262" mass="29697">MVWNWTPALVREKTSWSSSLSLLSPSLLFVLVVDEAQLGLFRAGGVIAGRLGRDLHVTSIEAPDSSQAAFLEIQEAARIFDIQTHWAPGHQGIKCNEEATLPVPLGQRATLAGIKRLTRKRIQLQYTRWWGEEARYQYRQLGLKATLTCPPELALPRAILHYLLEAPSGHGDFEQYHQRFNHTEALLTCSCGEAKEVDHLVYCRKTLVRRQQWPTLHPSSSSEPIGPMGSLERYFKGLITDHEGFQAFLRVTGFFQKVCPRY</sequence>
<keyword evidence="2" id="KW-1185">Reference proteome</keyword>
<reference evidence="1" key="1">
    <citation type="journal article" date="2020" name="Phytopathology">
        <title>Genome Sequence Resources of Colletotrichum truncatum, C. plurivorum, C. musicola, and C. sojae: Four Species Pathogenic to Soybean (Glycine max).</title>
        <authorList>
            <person name="Rogerio F."/>
            <person name="Boufleur T.R."/>
            <person name="Ciampi-Guillardi M."/>
            <person name="Sukno S.A."/>
            <person name="Thon M.R."/>
            <person name="Massola Junior N.S."/>
            <person name="Baroncelli R."/>
        </authorList>
    </citation>
    <scope>NUCLEOTIDE SEQUENCE</scope>
    <source>
        <strain evidence="1">LFN0074</strain>
    </source>
</reference>
<dbReference type="EMBL" id="WIGM01001210">
    <property type="protein sequence ID" value="KAF6803271.1"/>
    <property type="molecule type" value="Genomic_DNA"/>
</dbReference>
<keyword evidence="1" id="KW-0548">Nucleotidyltransferase</keyword>
<evidence type="ECO:0000313" key="2">
    <source>
        <dbReference type="Proteomes" id="UP000639643"/>
    </source>
</evidence>
<dbReference type="AlphaFoldDB" id="A0A8H6IZH6"/>
<name>A0A8H6IZH6_9PEZI</name>
<comment type="caution">
    <text evidence="1">The sequence shown here is derived from an EMBL/GenBank/DDBJ whole genome shotgun (WGS) entry which is preliminary data.</text>
</comment>
<gene>
    <name evidence="1" type="ORF">CMUS01_15137</name>
</gene>
<dbReference type="GO" id="GO:0003964">
    <property type="term" value="F:RNA-directed DNA polymerase activity"/>
    <property type="evidence" value="ECO:0007669"/>
    <property type="project" value="UniProtKB-KW"/>
</dbReference>
<dbReference type="OrthoDB" id="4845518at2759"/>
<organism evidence="1 2">
    <name type="scientific">Colletotrichum musicola</name>
    <dbReference type="NCBI Taxonomy" id="2175873"/>
    <lineage>
        <taxon>Eukaryota</taxon>
        <taxon>Fungi</taxon>
        <taxon>Dikarya</taxon>
        <taxon>Ascomycota</taxon>
        <taxon>Pezizomycotina</taxon>
        <taxon>Sordariomycetes</taxon>
        <taxon>Hypocreomycetidae</taxon>
        <taxon>Glomerellales</taxon>
        <taxon>Glomerellaceae</taxon>
        <taxon>Colletotrichum</taxon>
        <taxon>Colletotrichum orchidearum species complex</taxon>
    </lineage>
</organism>
<proteinExistence type="predicted"/>
<evidence type="ECO:0000313" key="1">
    <source>
        <dbReference type="EMBL" id="KAF6803271.1"/>
    </source>
</evidence>
<keyword evidence="1" id="KW-0808">Transferase</keyword>
<protein>
    <submittedName>
        <fullName evidence="1">Reverse transcriptase domain protein</fullName>
    </submittedName>
</protein>
<dbReference type="Proteomes" id="UP000639643">
    <property type="component" value="Unassembled WGS sequence"/>
</dbReference>